<organism evidence="1 2">
    <name type="scientific">Meleagris gallopavo</name>
    <name type="common">Wild turkey</name>
    <dbReference type="NCBI Taxonomy" id="9103"/>
    <lineage>
        <taxon>Eukaryota</taxon>
        <taxon>Metazoa</taxon>
        <taxon>Chordata</taxon>
        <taxon>Craniata</taxon>
        <taxon>Vertebrata</taxon>
        <taxon>Euteleostomi</taxon>
        <taxon>Archelosauria</taxon>
        <taxon>Archosauria</taxon>
        <taxon>Dinosauria</taxon>
        <taxon>Saurischia</taxon>
        <taxon>Theropoda</taxon>
        <taxon>Coelurosauria</taxon>
        <taxon>Aves</taxon>
        <taxon>Neognathae</taxon>
        <taxon>Galloanserae</taxon>
        <taxon>Galliformes</taxon>
        <taxon>Phasianidae</taxon>
        <taxon>Meleagridinae</taxon>
        <taxon>Meleagris</taxon>
    </lineage>
</organism>
<keyword evidence="2" id="KW-1185">Reference proteome</keyword>
<evidence type="ECO:0000313" key="1">
    <source>
        <dbReference type="Ensembl" id="ENSMGAP00000029830.1"/>
    </source>
</evidence>
<dbReference type="Ensembl" id="ENSMGAT00000031278.1">
    <property type="protein sequence ID" value="ENSMGAP00000029830.1"/>
    <property type="gene ID" value="ENSMGAG00000021928.1"/>
</dbReference>
<reference evidence="1 2" key="1">
    <citation type="journal article" date="2010" name="PLoS Biol.">
        <title>Multi-platform next-generation sequencing of the domestic turkey (Meleagris gallopavo): genome assembly and analysis.</title>
        <authorList>
            <person name="Dalloul R.A."/>
            <person name="Long J.A."/>
            <person name="Zimin A.V."/>
            <person name="Aslam L."/>
            <person name="Beal K."/>
            <person name="Blomberg L.A."/>
            <person name="Bouffard P."/>
            <person name="Burt D.W."/>
            <person name="Crasta O."/>
            <person name="Crooijmans R.P."/>
            <person name="Cooper K."/>
            <person name="Coulombe R.A."/>
            <person name="De S."/>
            <person name="Delany M.E."/>
            <person name="Dodgson J.B."/>
            <person name="Dong J.J."/>
            <person name="Evans C."/>
            <person name="Frederickson K.M."/>
            <person name="Flicek P."/>
            <person name="Florea L."/>
            <person name="Folkerts O."/>
            <person name="Groenen M.A."/>
            <person name="Harkins T.T."/>
            <person name="Herrero J."/>
            <person name="Hoffmann S."/>
            <person name="Megens H.J."/>
            <person name="Jiang A."/>
            <person name="de Jong P."/>
            <person name="Kaiser P."/>
            <person name="Kim H."/>
            <person name="Kim K.W."/>
            <person name="Kim S."/>
            <person name="Langenberger D."/>
            <person name="Lee M.K."/>
            <person name="Lee T."/>
            <person name="Mane S."/>
            <person name="Marcais G."/>
            <person name="Marz M."/>
            <person name="McElroy A.P."/>
            <person name="Modise T."/>
            <person name="Nefedov M."/>
            <person name="Notredame C."/>
            <person name="Paton I.R."/>
            <person name="Payne W.S."/>
            <person name="Pertea G."/>
            <person name="Prickett D."/>
            <person name="Puiu D."/>
            <person name="Qioa D."/>
            <person name="Raineri E."/>
            <person name="Ruffier M."/>
            <person name="Salzberg S.L."/>
            <person name="Schatz M.C."/>
            <person name="Scheuring C."/>
            <person name="Schmidt C.J."/>
            <person name="Schroeder S."/>
            <person name="Searle S.M."/>
            <person name="Smith E.J."/>
            <person name="Smith J."/>
            <person name="Sonstegard T.S."/>
            <person name="Stadler P.F."/>
            <person name="Tafer H."/>
            <person name="Tu Z.J."/>
            <person name="Van Tassell C.P."/>
            <person name="Vilella A.J."/>
            <person name="Williams K.P."/>
            <person name="Yorke J.A."/>
            <person name="Zhang L."/>
            <person name="Zhang H.B."/>
            <person name="Zhang X."/>
            <person name="Zhang Y."/>
            <person name="Reed K.M."/>
        </authorList>
    </citation>
    <scope>NUCLEOTIDE SEQUENCE [LARGE SCALE GENOMIC DNA]</scope>
</reference>
<evidence type="ECO:0000313" key="2">
    <source>
        <dbReference type="Proteomes" id="UP000001645"/>
    </source>
</evidence>
<dbReference type="Proteomes" id="UP000001645">
    <property type="component" value="Chromosome Z"/>
</dbReference>
<dbReference type="InParanoid" id="A0A803YDI3"/>
<dbReference type="AlphaFoldDB" id="A0A803YDI3"/>
<reference evidence="1" key="2">
    <citation type="submission" date="2025-08" db="UniProtKB">
        <authorList>
            <consortium name="Ensembl"/>
        </authorList>
    </citation>
    <scope>IDENTIFICATION</scope>
</reference>
<accession>A0A803YDI3</accession>
<sequence length="52" mass="6138">MVRWPPIVVCYVHGCEYGTKSVSVSMSHNAEKKWYQENDMLLKHLVKMLKRS</sequence>
<protein>
    <submittedName>
        <fullName evidence="1">Uncharacterized protein</fullName>
    </submittedName>
</protein>
<dbReference type="OrthoDB" id="265955at2759"/>
<proteinExistence type="predicted"/>
<name>A0A803YDI3_MELGA</name>
<reference evidence="1" key="3">
    <citation type="submission" date="2025-09" db="UniProtKB">
        <authorList>
            <consortium name="Ensembl"/>
        </authorList>
    </citation>
    <scope>IDENTIFICATION</scope>
</reference>